<dbReference type="PANTHER" id="PTHR14097:SF8">
    <property type="entry name" value="NAD(P)-BINDING DOMAIN-CONTAINING PROTEIN"/>
    <property type="match status" value="1"/>
</dbReference>
<evidence type="ECO:0000313" key="1">
    <source>
        <dbReference type="EMBL" id="XCH24320.1"/>
    </source>
</evidence>
<sequence>MAVEGKIRAIITGTTGMVGEGVLLQCLESPDVESVLVINRRPLGMTHAKLREIVHRDFYDLSPISGQLTGYNACYFCLGVSSVGMKEPDYKRVTYDLTMHIAELLSRQNPGMTFCYVSGAGTDSSERGRIMWARVKGKTENDLGRLPFDQSFAFRPGFLKATEGQKNLLSLYKYFGWLYPILKAVYPNGASTLKQLGQAMINVTKYGYDKRIIEVKDIVLLGDRQYV</sequence>
<gene>
    <name evidence="1" type="ORF">ABV298_29115</name>
</gene>
<protein>
    <submittedName>
        <fullName evidence="1">Epimerase</fullName>
    </submittedName>
</protein>
<dbReference type="PANTHER" id="PTHR14097">
    <property type="entry name" value="OXIDOREDUCTASE HTATIP2"/>
    <property type="match status" value="1"/>
</dbReference>
<proteinExistence type="predicted"/>
<dbReference type="EMBL" id="CP159289">
    <property type="protein sequence ID" value="XCH24320.1"/>
    <property type="molecule type" value="Genomic_DNA"/>
</dbReference>
<dbReference type="Gene3D" id="3.40.50.720">
    <property type="entry name" value="NAD(P)-binding Rossmann-like Domain"/>
    <property type="match status" value="1"/>
</dbReference>
<dbReference type="SUPFAM" id="SSF51735">
    <property type="entry name" value="NAD(P)-binding Rossmann-fold domains"/>
    <property type="match status" value="1"/>
</dbReference>
<organism evidence="1">
    <name type="scientific">Dyadobacter sp. 676</name>
    <dbReference type="NCBI Taxonomy" id="3088362"/>
    <lineage>
        <taxon>Bacteria</taxon>
        <taxon>Pseudomonadati</taxon>
        <taxon>Bacteroidota</taxon>
        <taxon>Cytophagia</taxon>
        <taxon>Cytophagales</taxon>
        <taxon>Spirosomataceae</taxon>
        <taxon>Dyadobacter</taxon>
    </lineage>
</organism>
<name>A0AAU8FJV1_9BACT</name>
<dbReference type="RefSeq" id="WP_353719640.1">
    <property type="nucleotide sequence ID" value="NZ_CP159289.1"/>
</dbReference>
<reference evidence="1" key="1">
    <citation type="submission" date="2024-06" db="EMBL/GenBank/DDBJ databases">
        <title>Sequencing and assembly of the genome of Dyadobacter sp. strain 676, a symbiont of Cyamopsis tetragonoloba.</title>
        <authorList>
            <person name="Guro P."/>
            <person name="Sazanova A."/>
            <person name="Kuznetsova I."/>
            <person name="Belimov A."/>
            <person name="Safronova V."/>
        </authorList>
    </citation>
    <scope>NUCLEOTIDE SEQUENCE</scope>
    <source>
        <strain evidence="1">676</strain>
    </source>
</reference>
<dbReference type="InterPro" id="IPR036291">
    <property type="entry name" value="NAD(P)-bd_dom_sf"/>
</dbReference>
<accession>A0AAU8FJV1</accession>
<dbReference type="AlphaFoldDB" id="A0AAU8FJV1"/>